<feature type="compositionally biased region" description="Polar residues" evidence="6">
    <location>
        <begin position="1"/>
        <end position="17"/>
    </location>
</feature>
<dbReference type="CDD" id="cd12148">
    <property type="entry name" value="fungal_TF_MHR"/>
    <property type="match status" value="1"/>
</dbReference>
<dbReference type="PANTHER" id="PTHR47540:SF6">
    <property type="entry name" value="ZN(II)2CYS6 TRANSCRIPTION FACTOR (EUROFUNG)"/>
    <property type="match status" value="1"/>
</dbReference>
<keyword evidence="2" id="KW-0805">Transcription regulation</keyword>
<dbReference type="OrthoDB" id="3990906at2759"/>
<comment type="caution">
    <text evidence="8">The sequence shown here is derived from an EMBL/GenBank/DDBJ whole genome shotgun (WGS) entry which is preliminary data.</text>
</comment>
<dbReference type="EMBL" id="SWKV01000003">
    <property type="protein sequence ID" value="KAF3046859.1"/>
    <property type="molecule type" value="Genomic_DNA"/>
</dbReference>
<comment type="subcellular location">
    <subcellularLocation>
        <location evidence="1">Nucleus</location>
    </subcellularLocation>
</comment>
<dbReference type="GO" id="GO:0008270">
    <property type="term" value="F:zinc ion binding"/>
    <property type="evidence" value="ECO:0007669"/>
    <property type="project" value="InterPro"/>
</dbReference>
<dbReference type="GO" id="GO:0006351">
    <property type="term" value="P:DNA-templated transcription"/>
    <property type="evidence" value="ECO:0007669"/>
    <property type="project" value="InterPro"/>
</dbReference>
<keyword evidence="5" id="KW-0539">Nucleus</keyword>
<accession>A0A9P4X0S1</accession>
<keyword evidence="3" id="KW-0238">DNA-binding</keyword>
<dbReference type="SMART" id="SM00906">
    <property type="entry name" value="Fungal_trans"/>
    <property type="match status" value="1"/>
</dbReference>
<evidence type="ECO:0000256" key="1">
    <source>
        <dbReference type="ARBA" id="ARBA00004123"/>
    </source>
</evidence>
<dbReference type="AlphaFoldDB" id="A0A9P4X0S1"/>
<dbReference type="Proteomes" id="UP000758155">
    <property type="component" value="Unassembled WGS sequence"/>
</dbReference>
<organism evidence="8 9">
    <name type="scientific">Didymella heteroderae</name>
    <dbReference type="NCBI Taxonomy" id="1769908"/>
    <lineage>
        <taxon>Eukaryota</taxon>
        <taxon>Fungi</taxon>
        <taxon>Dikarya</taxon>
        <taxon>Ascomycota</taxon>
        <taxon>Pezizomycotina</taxon>
        <taxon>Dothideomycetes</taxon>
        <taxon>Pleosporomycetidae</taxon>
        <taxon>Pleosporales</taxon>
        <taxon>Pleosporineae</taxon>
        <taxon>Didymellaceae</taxon>
        <taxon>Didymella</taxon>
    </lineage>
</organism>
<evidence type="ECO:0000256" key="2">
    <source>
        <dbReference type="ARBA" id="ARBA00023015"/>
    </source>
</evidence>
<proteinExistence type="predicted"/>
<reference evidence="8" key="1">
    <citation type="submission" date="2019-04" db="EMBL/GenBank/DDBJ databases">
        <title>Sequencing of skin fungus with MAO and IRED activity.</title>
        <authorList>
            <person name="Marsaioli A.J."/>
            <person name="Bonatto J.M.C."/>
            <person name="Reis Junior O."/>
        </authorList>
    </citation>
    <scope>NUCLEOTIDE SEQUENCE</scope>
    <source>
        <strain evidence="8">28M1</strain>
    </source>
</reference>
<sequence>MASNGENRLSVSTTGKSRTPGPYDRKTRSESVARATTYLGPSSNWSFHGRVLNLVHTHIRHTPFPSSDFLFEGEAYGLPWNDRRDSLDPGKALVPGIDHATFLVNVVKFHCAQLFHLFEEEEFNARLQAFYSSTDDTTGTDLWYVHFLLVIALGKALAQNNHQAVRPSGSDLFQEVQQLLPDTDTLCRDPIVAMELLCCAALYLHALDSRNAAHVTIGQAMRIGQANGMHTDMPVQDLGETLVQRCRKIWWTVCLLDRQMTSLMGIPQSIRTYEITCQLPDFAESPHRRVALDMQISLSHVYADIARYVYGPNQGLQKDFVASIKSVLNTLTRLAETLRTAFTLQTNRGMSRAAAHLHLQHLQLVILVIRPILFCCLELLLLDPAEALHLTSLAKVHHLITVCSEAAQNILGILSSLQEQGLLETFLPWDFDALFVSTTVLILIRSIDGTMPASRSDHLDDAFTLFEYMTACGNDVAAHRIHELHALKNMLEGVTPASGLQLNRLEALGSAVPSRQQNVVSQHGPAGATAELGTHNGGTASVDIPTVVSDTGLDVRAEQILAMTDAMDIEETDWMGLLMFDPSCVV</sequence>
<dbReference type="Pfam" id="PF04082">
    <property type="entry name" value="Fungal_trans"/>
    <property type="match status" value="1"/>
</dbReference>
<dbReference type="GO" id="GO:0043565">
    <property type="term" value="F:sequence-specific DNA binding"/>
    <property type="evidence" value="ECO:0007669"/>
    <property type="project" value="TreeGrafter"/>
</dbReference>
<keyword evidence="9" id="KW-1185">Reference proteome</keyword>
<evidence type="ECO:0000256" key="3">
    <source>
        <dbReference type="ARBA" id="ARBA00023125"/>
    </source>
</evidence>
<feature type="region of interest" description="Disordered" evidence="6">
    <location>
        <begin position="516"/>
        <end position="538"/>
    </location>
</feature>
<name>A0A9P4X0S1_9PLEO</name>
<evidence type="ECO:0000256" key="4">
    <source>
        <dbReference type="ARBA" id="ARBA00023163"/>
    </source>
</evidence>
<evidence type="ECO:0000313" key="9">
    <source>
        <dbReference type="Proteomes" id="UP000758155"/>
    </source>
</evidence>
<feature type="domain" description="Xylanolytic transcriptional activator regulatory" evidence="7">
    <location>
        <begin position="213"/>
        <end position="286"/>
    </location>
</feature>
<dbReference type="InterPro" id="IPR007219">
    <property type="entry name" value="XnlR_reg_dom"/>
</dbReference>
<keyword evidence="4" id="KW-0804">Transcription</keyword>
<dbReference type="InterPro" id="IPR051711">
    <property type="entry name" value="Stress_Response_Reg"/>
</dbReference>
<dbReference type="GO" id="GO:0045944">
    <property type="term" value="P:positive regulation of transcription by RNA polymerase II"/>
    <property type="evidence" value="ECO:0007669"/>
    <property type="project" value="TreeGrafter"/>
</dbReference>
<gene>
    <name evidence="8" type="ORF">E8E12_003264</name>
</gene>
<evidence type="ECO:0000256" key="5">
    <source>
        <dbReference type="ARBA" id="ARBA00023242"/>
    </source>
</evidence>
<evidence type="ECO:0000313" key="8">
    <source>
        <dbReference type="EMBL" id="KAF3046859.1"/>
    </source>
</evidence>
<evidence type="ECO:0000259" key="7">
    <source>
        <dbReference type="SMART" id="SM00906"/>
    </source>
</evidence>
<evidence type="ECO:0000256" key="6">
    <source>
        <dbReference type="SAM" id="MobiDB-lite"/>
    </source>
</evidence>
<protein>
    <recommendedName>
        <fullName evidence="7">Xylanolytic transcriptional activator regulatory domain-containing protein</fullName>
    </recommendedName>
</protein>
<feature type="region of interest" description="Disordered" evidence="6">
    <location>
        <begin position="1"/>
        <end position="31"/>
    </location>
</feature>
<dbReference type="GO" id="GO:0005634">
    <property type="term" value="C:nucleus"/>
    <property type="evidence" value="ECO:0007669"/>
    <property type="project" value="UniProtKB-SubCell"/>
</dbReference>
<dbReference type="PANTHER" id="PTHR47540">
    <property type="entry name" value="THIAMINE REPRESSIBLE GENES REGULATORY PROTEIN THI5"/>
    <property type="match status" value="1"/>
</dbReference>